<evidence type="ECO:0000313" key="2">
    <source>
        <dbReference type="Proteomes" id="UP001589776"/>
    </source>
</evidence>
<keyword evidence="2" id="KW-1185">Reference proteome</keyword>
<name>A0ABV6DI84_9BACL</name>
<dbReference type="Gene3D" id="2.115.10.20">
    <property type="entry name" value="Glycosyl hydrolase domain, family 43"/>
    <property type="match status" value="1"/>
</dbReference>
<gene>
    <name evidence="1" type="ORF">ACFFK0_07830</name>
</gene>
<proteinExistence type="predicted"/>
<protein>
    <submittedName>
        <fullName evidence="1">Uncharacterized protein</fullName>
    </submittedName>
</protein>
<dbReference type="RefSeq" id="WP_377469520.1">
    <property type="nucleotide sequence ID" value="NZ_JBHLWN010000029.1"/>
</dbReference>
<reference evidence="1 2" key="1">
    <citation type="submission" date="2024-09" db="EMBL/GenBank/DDBJ databases">
        <authorList>
            <person name="Sun Q."/>
            <person name="Mori K."/>
        </authorList>
    </citation>
    <scope>NUCLEOTIDE SEQUENCE [LARGE SCALE GENOMIC DNA]</scope>
    <source>
        <strain evidence="1 2">CCM 7759</strain>
    </source>
</reference>
<evidence type="ECO:0000313" key="1">
    <source>
        <dbReference type="EMBL" id="MFC0212369.1"/>
    </source>
</evidence>
<dbReference type="InterPro" id="IPR023296">
    <property type="entry name" value="Glyco_hydro_beta-prop_sf"/>
</dbReference>
<sequence>MNEIDFPDYPVTFPIGPFRKCRKNPVLVPQGDIWEAKDVFNPTAIAKDGQVYLLCRAEDRTGGSSWNGTSRIGAAVCGG</sequence>
<dbReference type="SUPFAM" id="SSF75005">
    <property type="entry name" value="Arabinanase/levansucrase/invertase"/>
    <property type="match status" value="1"/>
</dbReference>
<accession>A0ABV6DI84</accession>
<dbReference type="Proteomes" id="UP001589776">
    <property type="component" value="Unassembled WGS sequence"/>
</dbReference>
<organism evidence="1 2">
    <name type="scientific">Paenibacillus chartarius</name>
    <dbReference type="NCBI Taxonomy" id="747481"/>
    <lineage>
        <taxon>Bacteria</taxon>
        <taxon>Bacillati</taxon>
        <taxon>Bacillota</taxon>
        <taxon>Bacilli</taxon>
        <taxon>Bacillales</taxon>
        <taxon>Paenibacillaceae</taxon>
        <taxon>Paenibacillus</taxon>
    </lineage>
</organism>
<dbReference type="EMBL" id="JBHLWN010000029">
    <property type="protein sequence ID" value="MFC0212369.1"/>
    <property type="molecule type" value="Genomic_DNA"/>
</dbReference>
<comment type="caution">
    <text evidence="1">The sequence shown here is derived from an EMBL/GenBank/DDBJ whole genome shotgun (WGS) entry which is preliminary data.</text>
</comment>